<dbReference type="AlphaFoldDB" id="A0AAV1R323"/>
<feature type="domain" description="RRM" evidence="3">
    <location>
        <begin position="59"/>
        <end position="164"/>
    </location>
</feature>
<dbReference type="SMART" id="SM00360">
    <property type="entry name" value="RRM"/>
    <property type="match status" value="1"/>
</dbReference>
<dbReference type="InterPro" id="IPR012677">
    <property type="entry name" value="Nucleotide-bd_a/b_plait_sf"/>
</dbReference>
<accession>A0AAV1R323</accession>
<dbReference type="Pfam" id="PF00076">
    <property type="entry name" value="RRM_1"/>
    <property type="match status" value="1"/>
</dbReference>
<protein>
    <recommendedName>
        <fullName evidence="3">RRM domain-containing protein</fullName>
    </recommendedName>
</protein>
<dbReference type="CDD" id="cd21608">
    <property type="entry name" value="RRM2_NsCP33_like"/>
    <property type="match status" value="1"/>
</dbReference>
<dbReference type="EMBL" id="CAWUPB010000893">
    <property type="protein sequence ID" value="CAK7328407.1"/>
    <property type="molecule type" value="Genomic_DNA"/>
</dbReference>
<dbReference type="InterPro" id="IPR052462">
    <property type="entry name" value="SLIRP/GR-RBP-like"/>
</dbReference>
<dbReference type="InterPro" id="IPR000504">
    <property type="entry name" value="RRM_dom"/>
</dbReference>
<dbReference type="Gene3D" id="3.30.70.330">
    <property type="match status" value="1"/>
</dbReference>
<reference evidence="4 5" key="1">
    <citation type="submission" date="2024-01" db="EMBL/GenBank/DDBJ databases">
        <authorList>
            <person name="Waweru B."/>
        </authorList>
    </citation>
    <scope>NUCLEOTIDE SEQUENCE [LARGE SCALE GENOMIC DNA]</scope>
</reference>
<dbReference type="Proteomes" id="UP001314170">
    <property type="component" value="Unassembled WGS sequence"/>
</dbReference>
<proteinExistence type="predicted"/>
<evidence type="ECO:0000259" key="3">
    <source>
        <dbReference type="PROSITE" id="PS50102"/>
    </source>
</evidence>
<dbReference type="SUPFAM" id="SSF54928">
    <property type="entry name" value="RNA-binding domain, RBD"/>
    <property type="match status" value="1"/>
</dbReference>
<sequence>MIGHLSLLGFRLFEWFDIDFVVQMAFPNKLGSLVRQSLSQNGQVPMASMLNTIRCMSSSRLFVGGLAWATDDQTLRDAFANFGEVTDARVVTDRDTGRSRGFGFVSFESNKSADEALSAMDGQVRNRMFLREFSALIPEFYVDCSTWMLQDLGGRNIRVSYANERKPFNNSYSQDQGFSGYFERGGLGDVLRDERWRKMARK</sequence>
<dbReference type="InterPro" id="IPR048289">
    <property type="entry name" value="RRM2_NsCP33-like"/>
</dbReference>
<evidence type="ECO:0000256" key="1">
    <source>
        <dbReference type="ARBA" id="ARBA00022884"/>
    </source>
</evidence>
<evidence type="ECO:0000256" key="2">
    <source>
        <dbReference type="PROSITE-ProRule" id="PRU00176"/>
    </source>
</evidence>
<evidence type="ECO:0000313" key="5">
    <source>
        <dbReference type="Proteomes" id="UP001314170"/>
    </source>
</evidence>
<gene>
    <name evidence="4" type="ORF">DCAF_LOCUS6130</name>
</gene>
<dbReference type="PANTHER" id="PTHR48027">
    <property type="entry name" value="HETEROGENEOUS NUCLEAR RIBONUCLEOPROTEIN 87F-RELATED"/>
    <property type="match status" value="1"/>
</dbReference>
<comment type="caution">
    <text evidence="4">The sequence shown here is derived from an EMBL/GenBank/DDBJ whole genome shotgun (WGS) entry which is preliminary data.</text>
</comment>
<keyword evidence="1 2" id="KW-0694">RNA-binding</keyword>
<dbReference type="GO" id="GO:0003723">
    <property type="term" value="F:RNA binding"/>
    <property type="evidence" value="ECO:0007669"/>
    <property type="project" value="UniProtKB-UniRule"/>
</dbReference>
<dbReference type="InterPro" id="IPR035979">
    <property type="entry name" value="RBD_domain_sf"/>
</dbReference>
<keyword evidence="5" id="KW-1185">Reference proteome</keyword>
<dbReference type="PROSITE" id="PS50102">
    <property type="entry name" value="RRM"/>
    <property type="match status" value="1"/>
</dbReference>
<organism evidence="4 5">
    <name type="scientific">Dovyalis caffra</name>
    <dbReference type="NCBI Taxonomy" id="77055"/>
    <lineage>
        <taxon>Eukaryota</taxon>
        <taxon>Viridiplantae</taxon>
        <taxon>Streptophyta</taxon>
        <taxon>Embryophyta</taxon>
        <taxon>Tracheophyta</taxon>
        <taxon>Spermatophyta</taxon>
        <taxon>Magnoliopsida</taxon>
        <taxon>eudicotyledons</taxon>
        <taxon>Gunneridae</taxon>
        <taxon>Pentapetalae</taxon>
        <taxon>rosids</taxon>
        <taxon>fabids</taxon>
        <taxon>Malpighiales</taxon>
        <taxon>Salicaceae</taxon>
        <taxon>Flacourtieae</taxon>
        <taxon>Dovyalis</taxon>
    </lineage>
</organism>
<name>A0AAV1R323_9ROSI</name>
<evidence type="ECO:0000313" key="4">
    <source>
        <dbReference type="EMBL" id="CAK7328407.1"/>
    </source>
</evidence>